<dbReference type="AlphaFoldDB" id="A0A5J4QLH1"/>
<gene>
    <name evidence="1" type="ORF">EZS27_028070</name>
</gene>
<protein>
    <submittedName>
        <fullName evidence="1">Uncharacterized protein</fullName>
    </submittedName>
</protein>
<accession>A0A5J4QLH1</accession>
<sequence length="50" mass="5832">MRRRFLLLTCFVFSIKNAEKYLNHFFDRKLVLDPNLGGGVGEEVGLLFEK</sequence>
<proteinExistence type="predicted"/>
<comment type="caution">
    <text evidence="1">The sequence shown here is derived from an EMBL/GenBank/DDBJ whole genome shotgun (WGS) entry which is preliminary data.</text>
</comment>
<reference evidence="1" key="1">
    <citation type="submission" date="2019-03" db="EMBL/GenBank/DDBJ databases">
        <title>Single cell metagenomics reveals metabolic interactions within the superorganism composed of flagellate Streblomastix strix and complex community of Bacteroidetes bacteria on its surface.</title>
        <authorList>
            <person name="Treitli S.C."/>
            <person name="Kolisko M."/>
            <person name="Husnik F."/>
            <person name="Keeling P."/>
            <person name="Hampl V."/>
        </authorList>
    </citation>
    <scope>NUCLEOTIDE SEQUENCE</scope>
    <source>
        <strain evidence="1">STM</strain>
    </source>
</reference>
<evidence type="ECO:0000313" key="1">
    <source>
        <dbReference type="EMBL" id="KAA6322382.1"/>
    </source>
</evidence>
<organism evidence="1">
    <name type="scientific">termite gut metagenome</name>
    <dbReference type="NCBI Taxonomy" id="433724"/>
    <lineage>
        <taxon>unclassified sequences</taxon>
        <taxon>metagenomes</taxon>
        <taxon>organismal metagenomes</taxon>
    </lineage>
</organism>
<feature type="non-terminal residue" evidence="1">
    <location>
        <position position="50"/>
    </location>
</feature>
<dbReference type="EMBL" id="SNRY01003059">
    <property type="protein sequence ID" value="KAA6322382.1"/>
    <property type="molecule type" value="Genomic_DNA"/>
</dbReference>
<name>A0A5J4QLH1_9ZZZZ</name>